<dbReference type="EMBL" id="CM026421">
    <property type="protein sequence ID" value="KAG0591994.1"/>
    <property type="molecule type" value="Genomic_DNA"/>
</dbReference>
<dbReference type="PANTHER" id="PTHR10994:SF193">
    <property type="entry name" value="RETICULON-LIKE PROTEIN"/>
    <property type="match status" value="1"/>
</dbReference>
<dbReference type="OrthoDB" id="567788at2759"/>
<evidence type="ECO:0000313" key="8">
    <source>
        <dbReference type="EMBL" id="KAG0591994.1"/>
    </source>
</evidence>
<evidence type="ECO:0000256" key="1">
    <source>
        <dbReference type="ARBA" id="ARBA00004477"/>
    </source>
</evidence>
<feature type="transmembrane region" description="Helical" evidence="6">
    <location>
        <begin position="87"/>
        <end position="106"/>
    </location>
</feature>
<keyword evidence="4 6" id="KW-1133">Transmembrane helix</keyword>
<dbReference type="AlphaFoldDB" id="A0A8T0J7W4"/>
<gene>
    <name evidence="8" type="ORF">KC19_1G216700</name>
</gene>
<dbReference type="PANTHER" id="PTHR10994">
    <property type="entry name" value="RETICULON"/>
    <property type="match status" value="1"/>
</dbReference>
<evidence type="ECO:0000256" key="3">
    <source>
        <dbReference type="ARBA" id="ARBA00022824"/>
    </source>
</evidence>
<comment type="subcellular location">
    <subcellularLocation>
        <location evidence="1 6">Endoplasmic reticulum membrane</location>
        <topology evidence="1 6">Multi-pass membrane protein</topology>
    </subcellularLocation>
</comment>
<dbReference type="Pfam" id="PF02453">
    <property type="entry name" value="Reticulon"/>
    <property type="match status" value="1"/>
</dbReference>
<evidence type="ECO:0000256" key="6">
    <source>
        <dbReference type="RuleBase" id="RU363132"/>
    </source>
</evidence>
<keyword evidence="2 6" id="KW-0812">Transmembrane</keyword>
<comment type="caution">
    <text evidence="8">The sequence shown here is derived from an EMBL/GenBank/DDBJ whole genome shotgun (WGS) entry which is preliminary data.</text>
</comment>
<keyword evidence="9" id="KW-1185">Reference proteome</keyword>
<feature type="transmembrane region" description="Helical" evidence="6">
    <location>
        <begin position="159"/>
        <end position="177"/>
    </location>
</feature>
<keyword evidence="5 6" id="KW-0472">Membrane</keyword>
<dbReference type="PROSITE" id="PS50845">
    <property type="entry name" value="RETICULON"/>
    <property type="match status" value="1"/>
</dbReference>
<name>A0A8T0J7W4_CERPU</name>
<evidence type="ECO:0000313" key="9">
    <source>
        <dbReference type="Proteomes" id="UP000822688"/>
    </source>
</evidence>
<dbReference type="InterPro" id="IPR003388">
    <property type="entry name" value="Reticulon"/>
</dbReference>
<proteinExistence type="predicted"/>
<feature type="domain" description="Reticulon" evidence="7">
    <location>
        <begin position="55"/>
        <end position="241"/>
    </location>
</feature>
<evidence type="ECO:0000256" key="2">
    <source>
        <dbReference type="ARBA" id="ARBA00022692"/>
    </source>
</evidence>
<dbReference type="GO" id="GO:0009617">
    <property type="term" value="P:response to bacterium"/>
    <property type="evidence" value="ECO:0007669"/>
    <property type="project" value="InterPro"/>
</dbReference>
<dbReference type="InterPro" id="IPR045064">
    <property type="entry name" value="Reticulon-like"/>
</dbReference>
<evidence type="ECO:0000256" key="4">
    <source>
        <dbReference type="ARBA" id="ARBA00022989"/>
    </source>
</evidence>
<dbReference type="Proteomes" id="UP000822688">
    <property type="component" value="Chromosome 1"/>
</dbReference>
<protein>
    <recommendedName>
        <fullName evidence="6">Reticulon-like protein</fullName>
    </recommendedName>
</protein>
<evidence type="ECO:0000259" key="7">
    <source>
        <dbReference type="PROSITE" id="PS50845"/>
    </source>
</evidence>
<sequence>MSEQNDMRQNVPDPVMENVDRLPAAQTGPTSQYGPGNRFLTKDRTVHQILGGGRAADSALWRDKYLSAGTLIGSTVVWFLLEKSGYTFMTLLCNILMFAVVILFVWSNVAALLHRNGPPVPELSLSEDFVLSTASVIRYDVNKALAIARDVALGKDFKLFLLVIAFLYVVSTVTSWFNLLTCVWIGIVLLHIVPFVYDKYEDVIDHHAKKAADVASTHYKNVDAAVLSKIPRAPAKQKKTM</sequence>
<feature type="transmembrane region" description="Helical" evidence="6">
    <location>
        <begin position="65"/>
        <end position="81"/>
    </location>
</feature>
<dbReference type="GO" id="GO:0005789">
    <property type="term" value="C:endoplasmic reticulum membrane"/>
    <property type="evidence" value="ECO:0007669"/>
    <property type="project" value="UniProtKB-SubCell"/>
</dbReference>
<evidence type="ECO:0000256" key="5">
    <source>
        <dbReference type="ARBA" id="ARBA00023136"/>
    </source>
</evidence>
<keyword evidence="3 6" id="KW-0256">Endoplasmic reticulum</keyword>
<reference evidence="8" key="1">
    <citation type="submission" date="2020-06" db="EMBL/GenBank/DDBJ databases">
        <title>WGS assembly of Ceratodon purpureus strain R40.</title>
        <authorList>
            <person name="Carey S.B."/>
            <person name="Jenkins J."/>
            <person name="Shu S."/>
            <person name="Lovell J.T."/>
            <person name="Sreedasyam A."/>
            <person name="Maumus F."/>
            <person name="Tiley G.P."/>
            <person name="Fernandez-Pozo N."/>
            <person name="Barry K."/>
            <person name="Chen C."/>
            <person name="Wang M."/>
            <person name="Lipzen A."/>
            <person name="Daum C."/>
            <person name="Saski C.A."/>
            <person name="Payton A.C."/>
            <person name="Mcbreen J.C."/>
            <person name="Conrad R.E."/>
            <person name="Kollar L.M."/>
            <person name="Olsson S."/>
            <person name="Huttunen S."/>
            <person name="Landis J.B."/>
            <person name="Wickett N.J."/>
            <person name="Johnson M.G."/>
            <person name="Rensing S.A."/>
            <person name="Grimwood J."/>
            <person name="Schmutz J."/>
            <person name="Mcdaniel S.F."/>
        </authorList>
    </citation>
    <scope>NUCLEOTIDE SEQUENCE</scope>
    <source>
        <strain evidence="8">R40</strain>
    </source>
</reference>
<organism evidence="8 9">
    <name type="scientific">Ceratodon purpureus</name>
    <name type="common">Fire moss</name>
    <name type="synonym">Dicranum purpureum</name>
    <dbReference type="NCBI Taxonomy" id="3225"/>
    <lineage>
        <taxon>Eukaryota</taxon>
        <taxon>Viridiplantae</taxon>
        <taxon>Streptophyta</taxon>
        <taxon>Embryophyta</taxon>
        <taxon>Bryophyta</taxon>
        <taxon>Bryophytina</taxon>
        <taxon>Bryopsida</taxon>
        <taxon>Dicranidae</taxon>
        <taxon>Pseudoditrichales</taxon>
        <taxon>Ditrichaceae</taxon>
        <taxon>Ceratodon</taxon>
    </lineage>
</organism>
<accession>A0A8T0J7W4</accession>